<evidence type="ECO:0000256" key="2">
    <source>
        <dbReference type="ARBA" id="ARBA00022630"/>
    </source>
</evidence>
<sequence>MENPIQKFASWWQEALSNSPLDQKSAVCVSTIDERGFPAGRFVDLKQVDERGFIFCTAFDSAKGHQIKQNPNTAITIWWDHVGYQVRVVGLAEAIEQADANAFWETRNRSARLTTTAFQQSQPLQSEIELTERLNKATEQFIGQQIPKPENWGGYCVKPLSIEFLTFQKSRLHLRKFFELKNGIWIKRLLQP</sequence>
<comment type="cofactor">
    <cofactor evidence="5">
        <name>FMN</name>
        <dbReference type="ChEBI" id="CHEBI:58210"/>
    </cofactor>
    <text evidence="5">Binds 1 FMN per subunit.</text>
</comment>
<reference evidence="8" key="1">
    <citation type="submission" date="2018-07" db="EMBL/GenBank/DDBJ databases">
        <title>Genome assembly of strain Ka43.</title>
        <authorList>
            <person name="Kukolya J."/>
            <person name="Nagy I."/>
            <person name="Horvath B."/>
            <person name="Toth A."/>
        </authorList>
    </citation>
    <scope>NUCLEOTIDE SEQUENCE</scope>
    <source>
        <strain evidence="8">KB43</strain>
    </source>
</reference>
<dbReference type="EC" id="1.4.3.5" evidence="8"/>
<feature type="domain" description="Pyridoxine 5'-phosphate oxidase dimerisation C-terminal" evidence="7">
    <location>
        <begin position="152"/>
        <end position="192"/>
    </location>
</feature>
<feature type="domain" description="Pyridoxamine 5'-phosphate oxidase N-terminal" evidence="6">
    <location>
        <begin position="21"/>
        <end position="125"/>
    </location>
</feature>
<keyword evidence="9" id="KW-1185">Reference proteome</keyword>
<evidence type="ECO:0000256" key="1">
    <source>
        <dbReference type="ARBA" id="ARBA00007301"/>
    </source>
</evidence>
<dbReference type="InterPro" id="IPR012349">
    <property type="entry name" value="Split_barrel_FMN-bd"/>
</dbReference>
<gene>
    <name evidence="8" type="primary">pdxH</name>
    <name evidence="8" type="ORF">C4F51_13315</name>
</gene>
<dbReference type="EMBL" id="PRDL01000001">
    <property type="protein sequence ID" value="MBE8718167.1"/>
    <property type="molecule type" value="Genomic_DNA"/>
</dbReference>
<evidence type="ECO:0000259" key="6">
    <source>
        <dbReference type="Pfam" id="PF01243"/>
    </source>
</evidence>
<evidence type="ECO:0000256" key="3">
    <source>
        <dbReference type="ARBA" id="ARBA00022643"/>
    </source>
</evidence>
<evidence type="ECO:0000256" key="5">
    <source>
        <dbReference type="PIRSR" id="PIRSR000190-2"/>
    </source>
</evidence>
<accession>A0A928YUN5</accession>
<feature type="binding site" evidence="5">
    <location>
        <position position="63"/>
    </location>
    <ligand>
        <name>FMN</name>
        <dbReference type="ChEBI" id="CHEBI:58210"/>
    </ligand>
</feature>
<dbReference type="Gene3D" id="2.30.110.10">
    <property type="entry name" value="Electron Transport, Fmn-binding Protein, Chain A"/>
    <property type="match status" value="1"/>
</dbReference>
<dbReference type="SUPFAM" id="SSF50475">
    <property type="entry name" value="FMN-binding split barrel"/>
    <property type="match status" value="1"/>
</dbReference>
<dbReference type="PANTHER" id="PTHR10851">
    <property type="entry name" value="PYRIDOXINE-5-PHOSPHATE OXIDASE"/>
    <property type="match status" value="1"/>
</dbReference>
<evidence type="ECO:0000313" key="8">
    <source>
        <dbReference type="EMBL" id="MBE8718167.1"/>
    </source>
</evidence>
<feature type="binding site" evidence="5">
    <location>
        <begin position="41"/>
        <end position="46"/>
    </location>
    <ligand>
        <name>FMN</name>
        <dbReference type="ChEBI" id="CHEBI:58210"/>
    </ligand>
</feature>
<feature type="binding site" evidence="5">
    <location>
        <begin position="120"/>
        <end position="121"/>
    </location>
    <ligand>
        <name>FMN</name>
        <dbReference type="ChEBI" id="CHEBI:58210"/>
    </ligand>
</feature>
<dbReference type="InterPro" id="IPR019576">
    <property type="entry name" value="Pyridoxamine_oxidase_dimer_C"/>
</dbReference>
<dbReference type="InterPro" id="IPR000659">
    <property type="entry name" value="Pyridox_Oxase"/>
</dbReference>
<keyword evidence="2" id="KW-0285">Flavoprotein</keyword>
<dbReference type="AlphaFoldDB" id="A0A928YUN5"/>
<dbReference type="PANTHER" id="PTHR10851:SF0">
    <property type="entry name" value="PYRIDOXINE-5'-PHOSPHATE OXIDASE"/>
    <property type="match status" value="1"/>
</dbReference>
<dbReference type="Pfam" id="PF10590">
    <property type="entry name" value="PNP_phzG_C"/>
    <property type="match status" value="1"/>
</dbReference>
<dbReference type="NCBIfam" id="NF004231">
    <property type="entry name" value="PRK05679.1"/>
    <property type="match status" value="1"/>
</dbReference>
<dbReference type="RefSeq" id="WP_193910512.1">
    <property type="nucleotide sequence ID" value="NZ_PRDL01000001.1"/>
</dbReference>
<evidence type="ECO:0000259" key="7">
    <source>
        <dbReference type="Pfam" id="PF10590"/>
    </source>
</evidence>
<feature type="binding site" evidence="5">
    <location>
        <position position="85"/>
    </location>
    <ligand>
        <name>FMN</name>
        <dbReference type="ChEBI" id="CHEBI:58210"/>
    </ligand>
</feature>
<dbReference type="Proteomes" id="UP000652567">
    <property type="component" value="Unassembled WGS sequence"/>
</dbReference>
<dbReference type="InterPro" id="IPR011576">
    <property type="entry name" value="Pyridox_Oxase_N"/>
</dbReference>
<protein>
    <submittedName>
        <fullName evidence="8">Pyridoxamine 5'-phosphate oxidase</fullName>
        <ecNumber evidence="8">1.4.3.5</ecNumber>
    </submittedName>
</protein>
<dbReference type="PIRSF" id="PIRSF000190">
    <property type="entry name" value="Pyd_amn-ph_oxd"/>
    <property type="match status" value="1"/>
</dbReference>
<dbReference type="GO" id="GO:0004733">
    <property type="term" value="F:pyridoxamine phosphate oxidase activity"/>
    <property type="evidence" value="ECO:0007669"/>
    <property type="project" value="UniProtKB-EC"/>
</dbReference>
<dbReference type="GO" id="GO:0010181">
    <property type="term" value="F:FMN binding"/>
    <property type="evidence" value="ECO:0007669"/>
    <property type="project" value="InterPro"/>
</dbReference>
<keyword evidence="3 5" id="KW-0288">FMN</keyword>
<feature type="binding site" evidence="5">
    <location>
        <position position="175"/>
    </location>
    <ligand>
        <name>FMN</name>
        <dbReference type="ChEBI" id="CHEBI:58210"/>
    </ligand>
</feature>
<evidence type="ECO:0000313" key="9">
    <source>
        <dbReference type="Proteomes" id="UP000652567"/>
    </source>
</evidence>
<keyword evidence="4 8" id="KW-0560">Oxidoreductase</keyword>
<proteinExistence type="inferred from homology"/>
<comment type="similarity">
    <text evidence="1">Belongs to the pyridoxamine 5'-phosphate oxidase family.</text>
</comment>
<evidence type="ECO:0000256" key="4">
    <source>
        <dbReference type="ARBA" id="ARBA00023002"/>
    </source>
</evidence>
<comment type="caution">
    <text evidence="8">The sequence shown here is derived from an EMBL/GenBank/DDBJ whole genome shotgun (WGS) entry which is preliminary data.</text>
</comment>
<dbReference type="GO" id="GO:0008615">
    <property type="term" value="P:pyridoxine biosynthetic process"/>
    <property type="evidence" value="ECO:0007669"/>
    <property type="project" value="InterPro"/>
</dbReference>
<organism evidence="8 9">
    <name type="scientific">Cellvibrio polysaccharolyticus</name>
    <dbReference type="NCBI Taxonomy" id="2082724"/>
    <lineage>
        <taxon>Bacteria</taxon>
        <taxon>Pseudomonadati</taxon>
        <taxon>Pseudomonadota</taxon>
        <taxon>Gammaproteobacteria</taxon>
        <taxon>Cellvibrionales</taxon>
        <taxon>Cellvibrionaceae</taxon>
        <taxon>Cellvibrio</taxon>
    </lineage>
</organism>
<name>A0A928YUN5_9GAMM</name>
<dbReference type="Pfam" id="PF01243">
    <property type="entry name" value="PNPOx_N"/>
    <property type="match status" value="1"/>
</dbReference>